<dbReference type="EMBL" id="MUTJ01000018">
    <property type="protein sequence ID" value="ONU91443.1"/>
    <property type="molecule type" value="Genomic_DNA"/>
</dbReference>
<evidence type="ECO:0000313" key="4">
    <source>
        <dbReference type="Proteomes" id="UP000188543"/>
    </source>
</evidence>
<evidence type="ECO:0000256" key="2">
    <source>
        <dbReference type="SAM" id="SignalP"/>
    </source>
</evidence>
<keyword evidence="2" id="KW-0732">Signal</keyword>
<feature type="chain" id="PRO_5012369624" evidence="2">
    <location>
        <begin position="19"/>
        <end position="88"/>
    </location>
</feature>
<feature type="region of interest" description="Disordered" evidence="1">
    <location>
        <begin position="57"/>
        <end position="88"/>
    </location>
</feature>
<dbReference type="RefSeq" id="WP_077020205.1">
    <property type="nucleotide sequence ID" value="NZ_CADETK010000011.1"/>
</dbReference>
<evidence type="ECO:0000313" key="3">
    <source>
        <dbReference type="EMBL" id="ONU91443.1"/>
    </source>
</evidence>
<feature type="signal peptide" evidence="2">
    <location>
        <begin position="1"/>
        <end position="18"/>
    </location>
</feature>
<sequence length="88" mass="9604">MKKIILAALLVSVGTAHAHTSSYGYHSSGSNLYGSSSGEHYVNGYTRSNGTYVQGHYQTNPNDTKLDNWSTQGNQNPYTGQWGTKSPY</sequence>
<protein>
    <submittedName>
        <fullName evidence="3">Uncharacterized protein</fullName>
    </submittedName>
</protein>
<gene>
    <name evidence="3" type="ORF">A8E72_05275</name>
</gene>
<dbReference type="OrthoDB" id="8690161at2"/>
<comment type="caution">
    <text evidence="3">The sequence shown here is derived from an EMBL/GenBank/DDBJ whole genome shotgun (WGS) entry which is preliminary data.</text>
</comment>
<dbReference type="Proteomes" id="UP000188543">
    <property type="component" value="Unassembled WGS sequence"/>
</dbReference>
<dbReference type="AlphaFoldDB" id="A0A1V2W9V4"/>
<organism evidence="3 4">
    <name type="scientific">Burkholderia cenocepacia</name>
    <dbReference type="NCBI Taxonomy" id="95486"/>
    <lineage>
        <taxon>Bacteria</taxon>
        <taxon>Pseudomonadati</taxon>
        <taxon>Pseudomonadota</taxon>
        <taxon>Betaproteobacteria</taxon>
        <taxon>Burkholderiales</taxon>
        <taxon>Burkholderiaceae</taxon>
        <taxon>Burkholderia</taxon>
        <taxon>Burkholderia cepacia complex</taxon>
    </lineage>
</organism>
<proteinExistence type="predicted"/>
<name>A0A1V2W9V4_9BURK</name>
<evidence type="ECO:0000256" key="1">
    <source>
        <dbReference type="SAM" id="MobiDB-lite"/>
    </source>
</evidence>
<accession>A0A1V2W9V4</accession>
<reference evidence="3 4" key="1">
    <citation type="submission" date="2016-08" db="EMBL/GenBank/DDBJ databases">
        <authorList>
            <person name="Seilhamer J.J."/>
        </authorList>
    </citation>
    <scope>NUCLEOTIDE SEQUENCE [LARGE SCALE GENOMIC DNA]</scope>
    <source>
        <strain evidence="3 4">VC14762</strain>
    </source>
</reference>